<evidence type="ECO:0000313" key="2">
    <source>
        <dbReference type="Proteomes" id="UP001196980"/>
    </source>
</evidence>
<sequence length="69" mass="7779">MGNLKVKQQTCAIDTNQNLNVTQASILRGLEKIDASKPPMSQVSKKMEDLKLIDAYIEKHRDLLLKLAK</sequence>
<dbReference type="Proteomes" id="UP001196980">
    <property type="component" value="Unassembled WGS sequence"/>
</dbReference>
<gene>
    <name evidence="1" type="ORF">HWQ67_11040</name>
</gene>
<dbReference type="EMBL" id="JABXWD010000198">
    <property type="protein sequence ID" value="MBV6342121.1"/>
    <property type="molecule type" value="Genomic_DNA"/>
</dbReference>
<protein>
    <submittedName>
        <fullName evidence="1">Uncharacterized protein</fullName>
    </submittedName>
</protein>
<organism evidence="1 2">
    <name type="scientific">Candidatus Magnetobacterium casense</name>
    <dbReference type="NCBI Taxonomy" id="1455061"/>
    <lineage>
        <taxon>Bacteria</taxon>
        <taxon>Pseudomonadati</taxon>
        <taxon>Nitrospirota</taxon>
        <taxon>Thermodesulfovibrionia</taxon>
        <taxon>Thermodesulfovibrionales</taxon>
        <taxon>Candidatus Magnetobacteriaceae</taxon>
        <taxon>Candidatus Magnetobacterium</taxon>
    </lineage>
</organism>
<comment type="caution">
    <text evidence="1">The sequence shown here is derived from an EMBL/GenBank/DDBJ whole genome shotgun (WGS) entry which is preliminary data.</text>
</comment>
<keyword evidence="2" id="KW-1185">Reference proteome</keyword>
<name>A0ABS6RZT6_9BACT</name>
<proteinExistence type="predicted"/>
<reference evidence="1 2" key="1">
    <citation type="journal article" date="2020" name="J Geophys Res Biogeosci">
        <title>Magnetotaxis as an Adaptation to Enable Bacterial Shuttling of Microbial Sulfur and Sulfur Cycling Across Aquatic Oxic#Anoxic Interfaces.</title>
        <authorList>
            <person name="Li J."/>
            <person name="Liu P."/>
            <person name="Wang J."/>
            <person name="Roberts A.P."/>
            <person name="Pan Y."/>
        </authorList>
    </citation>
    <scope>NUCLEOTIDE SEQUENCE [LARGE SCALE GENOMIC DNA]</scope>
    <source>
        <strain evidence="1 2">MYR-1_YQ</strain>
    </source>
</reference>
<dbReference type="RefSeq" id="WP_218252742.1">
    <property type="nucleotide sequence ID" value="NZ_JABXWD010000198.1"/>
</dbReference>
<accession>A0ABS6RZT6</accession>
<evidence type="ECO:0000313" key="1">
    <source>
        <dbReference type="EMBL" id="MBV6342121.1"/>
    </source>
</evidence>